<organism evidence="2 3">
    <name type="scientific">Methylotuvimicrobium alcaliphilum (strain DSM 19304 / NCIMB 14124 / VKM B-2133 / 20Z)</name>
    <name type="common">Methylomicrobium alcaliphilum</name>
    <dbReference type="NCBI Taxonomy" id="1091494"/>
    <lineage>
        <taxon>Bacteria</taxon>
        <taxon>Pseudomonadati</taxon>
        <taxon>Pseudomonadota</taxon>
        <taxon>Gammaproteobacteria</taxon>
        <taxon>Methylococcales</taxon>
        <taxon>Methylococcaceae</taxon>
        <taxon>Methylotuvimicrobium</taxon>
    </lineage>
</organism>
<evidence type="ECO:0000313" key="2">
    <source>
        <dbReference type="EMBL" id="CCE25754.1"/>
    </source>
</evidence>
<dbReference type="InterPro" id="IPR007421">
    <property type="entry name" value="Schlafen_AlbA_2_dom"/>
</dbReference>
<accession>G4T4J8</accession>
<keyword evidence="2" id="KW-0614">Plasmid</keyword>
<keyword evidence="3" id="KW-1185">Reference proteome</keyword>
<proteinExistence type="predicted"/>
<evidence type="ECO:0000313" key="3">
    <source>
        <dbReference type="Proteomes" id="UP000008315"/>
    </source>
</evidence>
<dbReference type="Gene3D" id="3.30.950.30">
    <property type="entry name" value="Schlafen, AAA domain"/>
    <property type="match status" value="1"/>
</dbReference>
<dbReference type="Proteomes" id="UP000008315">
    <property type="component" value="Plasmid MEALZ_p"/>
</dbReference>
<dbReference type="InterPro" id="IPR038461">
    <property type="entry name" value="Schlafen_AlbA_2_dom_sf"/>
</dbReference>
<gene>
    <name evidence="2" type="ordered locus">MEALZ_p0047</name>
</gene>
<feature type="domain" description="Schlafen AlbA-2" evidence="1">
    <location>
        <begin position="15"/>
        <end position="60"/>
    </location>
</feature>
<dbReference type="KEGG" id="mah:MEALZ_p0047"/>
<sequence length="152" mass="16179">MTIEHQLLALIAQGESLTLEFKTCAKRLNRDVYETVCAFLNRHGGTLLLGVTDSGDLAGVDPDCVAHSPFPKNPVIARFFREIGRADELGSGVRNLLKYSKAYGGKAPALVEADIFRIAIAVPESSLSTVLSNAGQATGQVTGQVDAWSSTC</sequence>
<dbReference type="PANTHER" id="PTHR30595">
    <property type="entry name" value="GLPR-RELATED TRANSCRIPTIONAL REPRESSOR"/>
    <property type="match status" value="1"/>
</dbReference>
<dbReference type="RefSeq" id="WP_014133110.1">
    <property type="nucleotide sequence ID" value="NC_016108.1"/>
</dbReference>
<dbReference type="AlphaFoldDB" id="G4T4J8"/>
<geneLocation type="plasmid" evidence="2 3">
    <name>MEALZ_p</name>
</geneLocation>
<reference evidence="2 3" key="1">
    <citation type="journal article" date="2012" name="J. Bacteriol.">
        <title>Genome sequence of the haloalkaliphilic methanotrophic bacterium Methylomicrobium alcaliphilum 20Z.</title>
        <authorList>
            <person name="Vuilleumier S."/>
            <person name="Khmelenina V.N."/>
            <person name="Bringel F."/>
            <person name="Reshetnikov A.S."/>
            <person name="Lajus A."/>
            <person name="Mangenot S."/>
            <person name="Rouy Z."/>
            <person name="Op den Camp H.J."/>
            <person name="Jetten M.S."/>
            <person name="Dispirito A.A."/>
            <person name="Dunfield P."/>
            <person name="Klotz M.G."/>
            <person name="Semrau J.D."/>
            <person name="Stein L.Y."/>
            <person name="Barbe V."/>
            <person name="Medigue C."/>
            <person name="Trotsenko Y.A."/>
            <person name="Kalyuzhnaya M.G."/>
        </authorList>
    </citation>
    <scope>NUCLEOTIDE SEQUENCE [LARGE SCALE GENOMIC DNA]</scope>
    <source>
        <strain evidence="3">DSM 19304 / NCIMB 14124 / VKM B-2133 / 20Z</strain>
    </source>
</reference>
<dbReference type="HOGENOM" id="CLU_1720169_0_0_6"/>
<dbReference type="EMBL" id="FO082061">
    <property type="protein sequence ID" value="CCE25754.1"/>
    <property type="molecule type" value="Genomic_DNA"/>
</dbReference>
<dbReference type="PANTHER" id="PTHR30595:SF6">
    <property type="entry name" value="SCHLAFEN ALBA-2 DOMAIN-CONTAINING PROTEIN"/>
    <property type="match status" value="1"/>
</dbReference>
<name>G4T4J8_META2</name>
<dbReference type="Pfam" id="PF04326">
    <property type="entry name" value="SLFN_AlbA_2"/>
    <property type="match status" value="1"/>
</dbReference>
<evidence type="ECO:0000259" key="1">
    <source>
        <dbReference type="Pfam" id="PF04326"/>
    </source>
</evidence>
<protein>
    <recommendedName>
        <fullName evidence="1">Schlafen AlbA-2 domain-containing protein</fullName>
    </recommendedName>
</protein>